<organism evidence="5 6">
    <name type="scientific">Desulfotruncus arcticus DSM 17038</name>
    <dbReference type="NCBI Taxonomy" id="1121424"/>
    <lineage>
        <taxon>Bacteria</taxon>
        <taxon>Bacillati</taxon>
        <taxon>Bacillota</taxon>
        <taxon>Clostridia</taxon>
        <taxon>Eubacteriales</taxon>
        <taxon>Desulfallaceae</taxon>
        <taxon>Desulfotruncus</taxon>
    </lineage>
</organism>
<dbReference type="SUPFAM" id="SSF54862">
    <property type="entry name" value="4Fe-4S ferredoxins"/>
    <property type="match status" value="1"/>
</dbReference>
<dbReference type="GO" id="GO:0051536">
    <property type="term" value="F:iron-sulfur cluster binding"/>
    <property type="evidence" value="ECO:0007669"/>
    <property type="project" value="UniProtKB-KW"/>
</dbReference>
<sequence length="328" mass="36975">MLDLYENLASQIKCPTDHLDLLKSIIPGKLVPILLYCSTWSTPKDIAKELGLPLEKIELDINKLFKDGMISRNKKYFKTRSFYGIINTLLGEGKLEQLANRDRAKIVDFYMQSRIQIYDRYIDQGRLKASSRVLTTGEALKHHEHLHAAGSSAIVTQDEAYNILNRANNYALVSCSCRLTFRNCHKPINTCINLNESANELLERGIGRQITLEECQEILTIADREGLVHIAISAPGQSDYALCSCCSCCCHDLQALLKYNRSNWVQKANVIVQDDPQKCINCFNCVERCVFGARKNINEQLVYNPELCYGCGLCITSCPAGAITLKKR</sequence>
<evidence type="ECO:0000256" key="3">
    <source>
        <dbReference type="ARBA" id="ARBA00023014"/>
    </source>
</evidence>
<keyword evidence="1" id="KW-0479">Metal-binding</keyword>
<dbReference type="AlphaFoldDB" id="A0A1I2U097"/>
<dbReference type="InterPro" id="IPR017900">
    <property type="entry name" value="4Fe4S_Fe_S_CS"/>
</dbReference>
<evidence type="ECO:0000313" key="5">
    <source>
        <dbReference type="EMBL" id="SFG69849.1"/>
    </source>
</evidence>
<keyword evidence="3" id="KW-0411">Iron-sulfur</keyword>
<dbReference type="PROSITE" id="PS51379">
    <property type="entry name" value="4FE4S_FER_2"/>
    <property type="match status" value="2"/>
</dbReference>
<dbReference type="InterPro" id="IPR017896">
    <property type="entry name" value="4Fe4S_Fe-S-bd"/>
</dbReference>
<dbReference type="Gene3D" id="3.30.70.20">
    <property type="match status" value="1"/>
</dbReference>
<dbReference type="Proteomes" id="UP000199337">
    <property type="component" value="Unassembled WGS sequence"/>
</dbReference>
<dbReference type="EMBL" id="FOOX01000008">
    <property type="protein sequence ID" value="SFG69849.1"/>
    <property type="molecule type" value="Genomic_DNA"/>
</dbReference>
<evidence type="ECO:0000313" key="6">
    <source>
        <dbReference type="Proteomes" id="UP000199337"/>
    </source>
</evidence>
<evidence type="ECO:0000259" key="4">
    <source>
        <dbReference type="PROSITE" id="PS51379"/>
    </source>
</evidence>
<dbReference type="OrthoDB" id="5422255at2"/>
<dbReference type="GO" id="GO:0046872">
    <property type="term" value="F:metal ion binding"/>
    <property type="evidence" value="ECO:0007669"/>
    <property type="project" value="UniProtKB-KW"/>
</dbReference>
<evidence type="ECO:0000256" key="2">
    <source>
        <dbReference type="ARBA" id="ARBA00023004"/>
    </source>
</evidence>
<gene>
    <name evidence="5" type="ORF">SAMN05660649_02405</name>
</gene>
<dbReference type="PROSITE" id="PS00198">
    <property type="entry name" value="4FE4S_FER_1"/>
    <property type="match status" value="1"/>
</dbReference>
<evidence type="ECO:0000256" key="1">
    <source>
        <dbReference type="ARBA" id="ARBA00022723"/>
    </source>
</evidence>
<feature type="domain" description="4Fe-4S ferredoxin-type" evidence="4">
    <location>
        <begin position="299"/>
        <end position="328"/>
    </location>
</feature>
<name>A0A1I2U097_9FIRM</name>
<dbReference type="Pfam" id="PF00037">
    <property type="entry name" value="Fer4"/>
    <property type="match status" value="1"/>
</dbReference>
<feature type="domain" description="4Fe-4S ferredoxin-type" evidence="4">
    <location>
        <begin position="270"/>
        <end position="293"/>
    </location>
</feature>
<reference evidence="6" key="1">
    <citation type="submission" date="2016-10" db="EMBL/GenBank/DDBJ databases">
        <authorList>
            <person name="Varghese N."/>
            <person name="Submissions S."/>
        </authorList>
    </citation>
    <scope>NUCLEOTIDE SEQUENCE [LARGE SCALE GENOMIC DNA]</scope>
    <source>
        <strain evidence="6">DSM 17038</strain>
    </source>
</reference>
<dbReference type="STRING" id="341036.SAMN05660649_02405"/>
<keyword evidence="2" id="KW-0408">Iron</keyword>
<proteinExistence type="predicted"/>
<accession>A0A1I2U097</accession>
<dbReference type="RefSeq" id="WP_092471615.1">
    <property type="nucleotide sequence ID" value="NZ_FOOX01000008.1"/>
</dbReference>
<keyword evidence="6" id="KW-1185">Reference proteome</keyword>
<protein>
    <submittedName>
        <fullName evidence="5">4Fe-4S binding domain-containing protein</fullName>
    </submittedName>
</protein>